<dbReference type="GO" id="GO:0005737">
    <property type="term" value="C:cytoplasm"/>
    <property type="evidence" value="ECO:0007669"/>
    <property type="project" value="TreeGrafter"/>
</dbReference>
<evidence type="ECO:0000256" key="4">
    <source>
        <dbReference type="ARBA" id="ARBA00069197"/>
    </source>
</evidence>
<sequence length="308" mass="34537">MTSQPIKLNDKETVLQFLNSYDTFLFDCDGVLWSGTHLLPNVIETLSLLEKLNKTVLFVTNNSTKSRQDYTKKFANFGIKNVSKDQIFSSSFATAIYMKNFSSLDPKTDKIWVFGESGIEKELQEVGFTTLGGTDPRLLEEWDQQKTPFLPCDPSVKAVVAGLDTKINFHKLCVTFNYLKEDDVKYVATNIDSTFPGKPYLQPGCGSMIELLTKSSGRSEPPNCGKPSQLMLDTVFEAFPNLKREKCCMVGDRLNTDIKFGIDGKLGGQLLVLSGVEKESCLSDETHGFELPKYYADKLGDVYEHYSE</sequence>
<feature type="binding site" evidence="8">
    <location>
        <position position="29"/>
    </location>
    <ligand>
        <name>Mg(2+)</name>
        <dbReference type="ChEBI" id="CHEBI:18420"/>
    </ligand>
</feature>
<proteinExistence type="predicted"/>
<dbReference type="FunFam" id="3.40.50.1000:FF:000039">
    <property type="entry name" value="Phosphoglycolate phosphatase"/>
    <property type="match status" value="1"/>
</dbReference>
<comment type="cofactor">
    <cofactor evidence="8">
        <name>Mg(2+)</name>
        <dbReference type="ChEBI" id="CHEBI:18420"/>
    </cofactor>
    <text evidence="8">Divalent metal ions. Mg(2+) is the most effective.</text>
</comment>
<dbReference type="GO" id="GO:0005975">
    <property type="term" value="P:carbohydrate metabolic process"/>
    <property type="evidence" value="ECO:0007669"/>
    <property type="project" value="EnsemblFungi"/>
</dbReference>
<dbReference type="NCBIfam" id="TIGR01460">
    <property type="entry name" value="HAD-SF-IIA"/>
    <property type="match status" value="1"/>
</dbReference>
<dbReference type="InterPro" id="IPR006357">
    <property type="entry name" value="HAD-SF_hydro_IIA"/>
</dbReference>
<dbReference type="Gene3D" id="3.40.50.1000">
    <property type="entry name" value="HAD superfamily/HAD-like"/>
    <property type="match status" value="2"/>
</dbReference>
<dbReference type="NCBIfam" id="TIGR01452">
    <property type="entry name" value="PGP_euk"/>
    <property type="match status" value="1"/>
</dbReference>
<comment type="catalytic activity">
    <reaction evidence="2 5">
        <text>4-nitrophenyl phosphate + H2O = 4-nitrophenol + phosphate + H(+)</text>
        <dbReference type="Rhea" id="RHEA:21664"/>
        <dbReference type="ChEBI" id="CHEBI:15377"/>
        <dbReference type="ChEBI" id="CHEBI:15378"/>
        <dbReference type="ChEBI" id="CHEBI:43474"/>
        <dbReference type="ChEBI" id="CHEBI:57917"/>
        <dbReference type="ChEBI" id="CHEBI:61146"/>
        <dbReference type="EC" id="3.1.3.41"/>
    </reaction>
</comment>
<dbReference type="PANTHER" id="PTHR19288">
    <property type="entry name" value="4-NITROPHENYLPHOSPHATASE-RELATED"/>
    <property type="match status" value="1"/>
</dbReference>
<gene>
    <name evidence="9" type="ORF">HGUI_00356</name>
</gene>
<keyword evidence="8" id="KW-0479">Metal-binding</keyword>
<evidence type="ECO:0000256" key="6">
    <source>
        <dbReference type="PIRSR" id="PIRSR000915-1"/>
    </source>
</evidence>
<evidence type="ECO:0000256" key="3">
    <source>
        <dbReference type="ARBA" id="ARBA00066659"/>
    </source>
</evidence>
<evidence type="ECO:0000256" key="8">
    <source>
        <dbReference type="PIRSR" id="PIRSR000915-3"/>
    </source>
</evidence>
<dbReference type="InterPro" id="IPR006349">
    <property type="entry name" value="PGP_euk"/>
</dbReference>
<dbReference type="Pfam" id="PF13344">
    <property type="entry name" value="Hydrolase_6"/>
    <property type="match status" value="1"/>
</dbReference>
<name>A0A1L0AX49_9ASCO</name>
<dbReference type="AlphaFoldDB" id="A0A1L0AX49"/>
<dbReference type="Pfam" id="PF13242">
    <property type="entry name" value="Hydrolase_like"/>
    <property type="match status" value="1"/>
</dbReference>
<feature type="active site" description="Proton donor" evidence="6">
    <location>
        <position position="27"/>
    </location>
</feature>
<dbReference type="InterPro" id="IPR036412">
    <property type="entry name" value="HAD-like_sf"/>
</dbReference>
<dbReference type="EC" id="3.1.3.41" evidence="3 5"/>
<dbReference type="GO" id="GO:0046872">
    <property type="term" value="F:metal ion binding"/>
    <property type="evidence" value="ECO:0007669"/>
    <property type="project" value="UniProtKB-KW"/>
</dbReference>
<evidence type="ECO:0000256" key="5">
    <source>
        <dbReference type="PIRNR" id="PIRNR000915"/>
    </source>
</evidence>
<organism evidence="9 10">
    <name type="scientific">Hanseniaspora guilliermondii</name>
    <dbReference type="NCBI Taxonomy" id="56406"/>
    <lineage>
        <taxon>Eukaryota</taxon>
        <taxon>Fungi</taxon>
        <taxon>Dikarya</taxon>
        <taxon>Ascomycota</taxon>
        <taxon>Saccharomycotina</taxon>
        <taxon>Saccharomycetes</taxon>
        <taxon>Saccharomycodales</taxon>
        <taxon>Saccharomycodaceae</taxon>
        <taxon>Hanseniaspora</taxon>
    </lineage>
</organism>
<evidence type="ECO:0000313" key="9">
    <source>
        <dbReference type="EMBL" id="SGZ38156.1"/>
    </source>
</evidence>
<evidence type="ECO:0000256" key="2">
    <source>
        <dbReference type="ARBA" id="ARBA00050247"/>
    </source>
</evidence>
<evidence type="ECO:0000313" key="10">
    <source>
        <dbReference type="Proteomes" id="UP000183365"/>
    </source>
</evidence>
<evidence type="ECO:0000256" key="1">
    <source>
        <dbReference type="ARBA" id="ARBA00022801"/>
    </source>
</evidence>
<accession>A0A1L0AX49</accession>
<dbReference type="GO" id="GO:0004721">
    <property type="term" value="F:phosphoprotein phosphatase activity"/>
    <property type="evidence" value="ECO:0007669"/>
    <property type="project" value="EnsemblFungi"/>
</dbReference>
<feature type="binding site" evidence="8">
    <location>
        <position position="27"/>
    </location>
    <ligand>
        <name>Mg(2+)</name>
        <dbReference type="ChEBI" id="CHEBI:18420"/>
    </ligand>
</feature>
<feature type="binding site" evidence="7">
    <location>
        <position position="226"/>
    </location>
    <ligand>
        <name>substrate</name>
    </ligand>
</feature>
<dbReference type="OrthoDB" id="413953at2759"/>
<reference evidence="10" key="1">
    <citation type="submission" date="2016-11" db="EMBL/GenBank/DDBJ databases">
        <authorList>
            <person name="Guldener U."/>
        </authorList>
    </citation>
    <scope>NUCLEOTIDE SEQUENCE [LARGE SCALE GENOMIC DNA]</scope>
</reference>
<dbReference type="PANTHER" id="PTHR19288:SF46">
    <property type="entry name" value="HALOACID DEHALOGENASE-LIKE HYDROLASE DOMAIN-CONTAINING PROTEIN 2"/>
    <property type="match status" value="1"/>
</dbReference>
<dbReference type="GO" id="GO:0004035">
    <property type="term" value="F:alkaline phosphatase activity"/>
    <property type="evidence" value="ECO:0007669"/>
    <property type="project" value="EnsemblFungi"/>
</dbReference>
<dbReference type="Proteomes" id="UP000183365">
    <property type="component" value="Unassembled WGS sequence"/>
</dbReference>
<dbReference type="PIRSF" id="PIRSF000915">
    <property type="entry name" value="PGP-type_phosphatase"/>
    <property type="match status" value="1"/>
</dbReference>
<dbReference type="InterPro" id="IPR023214">
    <property type="entry name" value="HAD_sf"/>
</dbReference>
<dbReference type="GO" id="GO:0008967">
    <property type="term" value="F:phosphoglycolate phosphatase activity"/>
    <property type="evidence" value="ECO:0007669"/>
    <property type="project" value="EnsemblFungi"/>
</dbReference>
<keyword evidence="10" id="KW-1185">Reference proteome</keyword>
<keyword evidence="8" id="KW-0460">Magnesium</keyword>
<dbReference type="EMBL" id="FQNF01000004">
    <property type="protein sequence ID" value="SGZ38156.1"/>
    <property type="molecule type" value="Genomic_DNA"/>
</dbReference>
<feature type="binding site" evidence="8">
    <location>
        <position position="252"/>
    </location>
    <ligand>
        <name>Mg(2+)</name>
        <dbReference type="ChEBI" id="CHEBI:18420"/>
    </ligand>
</feature>
<dbReference type="VEuPathDB" id="FungiDB:HGUI_00356"/>
<evidence type="ECO:0000256" key="7">
    <source>
        <dbReference type="PIRSR" id="PIRSR000915-2"/>
    </source>
</evidence>
<protein>
    <recommendedName>
        <fullName evidence="4 5">4-nitrophenylphosphatase</fullName>
        <shortName evidence="5">PNPPase</shortName>
        <ecNumber evidence="3 5">3.1.3.41</ecNumber>
    </recommendedName>
</protein>
<dbReference type="SUPFAM" id="SSF56784">
    <property type="entry name" value="HAD-like"/>
    <property type="match status" value="1"/>
</dbReference>
<feature type="active site" description="Proton donor" evidence="6">
    <location>
        <position position="29"/>
    </location>
</feature>
<keyword evidence="1 5" id="KW-0378">Hydrolase</keyword>